<keyword evidence="3" id="KW-1185">Reference proteome</keyword>
<name>A0ABM7NWH7_9BACT</name>
<sequence length="514" mass="55072">MKSMKILGCIGILAMAVSMTACSSSNDNVTDNGTNTGNGTGTTSYVWTTDGGLKACDHILFSKGKEDANGIEIGNGDQEFVFTGKQTLKKGTYVLNGWVYIGNGAQLTIEPGTIIKGDKDSKAALIVERGGKLIAKGTADAPIIFTSEQAKGSRKPGDWGGIILCGKAKNNQNEMQIEGGPRTKHGGNDDTDNSGILSYVRIEFAGYPFQKDKEINGLTFGSVGNGTQIDHVQVSYSNDDSFEWFGGNVNCKYLIAYKGWDDDFDTDNGFSGNVQFGLAIRDSKIADTSQSNGFESDNCADGSAVSPYTTATFSNITFVGPKLDNNFVNTPDYITGGSYNPNNGSALGKFQAAMHLRRNSRLNCINSIAIGWPIGLILDNQKGDTQGAATAGNMKLQNIYFAGMDAVGTDANKIYDDVLVTGYDADSKPIMDSSKKSFSSTFFLAQNGNKYFDKWTDLLLNNSYIPQAKSPVLSGASFTGIGSWFTQVSYLGALNAGDTWTSGWTNFDPQNTDY</sequence>
<feature type="chain" id="PRO_5045429305" description="Lipoprotein" evidence="1">
    <location>
        <begin position="24"/>
        <end position="514"/>
    </location>
</feature>
<proteinExistence type="predicted"/>
<gene>
    <name evidence="2" type="ORF">prwr041_06990</name>
</gene>
<evidence type="ECO:0000313" key="3">
    <source>
        <dbReference type="Proteomes" id="UP001319045"/>
    </source>
</evidence>
<dbReference type="PANTHER" id="PTHR41339:SF1">
    <property type="entry name" value="SECRETED PROTEIN"/>
    <property type="match status" value="1"/>
</dbReference>
<evidence type="ECO:0000313" key="2">
    <source>
        <dbReference type="EMBL" id="BCS84806.1"/>
    </source>
</evidence>
<keyword evidence="1" id="KW-0732">Signal</keyword>
<protein>
    <recommendedName>
        <fullName evidence="4">Lipoprotein</fullName>
    </recommendedName>
</protein>
<evidence type="ECO:0008006" key="4">
    <source>
        <dbReference type="Google" id="ProtNLM"/>
    </source>
</evidence>
<dbReference type="EMBL" id="AP024484">
    <property type="protein sequence ID" value="BCS84806.1"/>
    <property type="molecule type" value="Genomic_DNA"/>
</dbReference>
<reference evidence="2 3" key="1">
    <citation type="journal article" date="2022" name="Int. J. Syst. Evol. Microbiol.">
        <title>Prevotella herbatica sp. nov., a plant polysaccharide-decomposing anaerobic bacterium isolated from a methanogenic reactor.</title>
        <authorList>
            <person name="Uek A."/>
            <person name="Tonouchi A."/>
            <person name="Kaku N."/>
            <person name="Ueki K."/>
        </authorList>
    </citation>
    <scope>NUCLEOTIDE SEQUENCE [LARGE SCALE GENOMIC DNA]</scope>
    <source>
        <strain evidence="2 3">WR041</strain>
    </source>
</reference>
<dbReference type="Proteomes" id="UP001319045">
    <property type="component" value="Chromosome"/>
</dbReference>
<organism evidence="2 3">
    <name type="scientific">Prevotella herbatica</name>
    <dbReference type="NCBI Taxonomy" id="2801997"/>
    <lineage>
        <taxon>Bacteria</taxon>
        <taxon>Pseudomonadati</taxon>
        <taxon>Bacteroidota</taxon>
        <taxon>Bacteroidia</taxon>
        <taxon>Bacteroidales</taxon>
        <taxon>Prevotellaceae</taxon>
        <taxon>Prevotella</taxon>
    </lineage>
</organism>
<accession>A0ABM7NWH7</accession>
<evidence type="ECO:0000256" key="1">
    <source>
        <dbReference type="SAM" id="SignalP"/>
    </source>
</evidence>
<dbReference type="RefSeq" id="WP_207155001.1">
    <property type="nucleotide sequence ID" value="NZ_AP024484.1"/>
</dbReference>
<dbReference type="PANTHER" id="PTHR41339">
    <property type="entry name" value="LIPL48"/>
    <property type="match status" value="1"/>
</dbReference>
<feature type="signal peptide" evidence="1">
    <location>
        <begin position="1"/>
        <end position="23"/>
    </location>
</feature>
<dbReference type="PROSITE" id="PS51257">
    <property type="entry name" value="PROKAR_LIPOPROTEIN"/>
    <property type="match status" value="1"/>
</dbReference>